<dbReference type="EMBL" id="QROI01000013">
    <property type="protein sequence ID" value="RHL14591.1"/>
    <property type="molecule type" value="Genomic_DNA"/>
</dbReference>
<reference evidence="2 3" key="1">
    <citation type="submission" date="2018-08" db="EMBL/GenBank/DDBJ databases">
        <title>A genome reference for cultivated species of the human gut microbiota.</title>
        <authorList>
            <person name="Zou Y."/>
            <person name="Xue W."/>
            <person name="Luo G."/>
        </authorList>
    </citation>
    <scope>NUCLEOTIDE SEQUENCE [LARGE SCALE GENOMIC DNA]</scope>
    <source>
        <strain evidence="2 3">AF39-11</strain>
    </source>
</reference>
<dbReference type="Proteomes" id="UP000284916">
    <property type="component" value="Unassembled WGS sequence"/>
</dbReference>
<evidence type="ECO:0000256" key="1">
    <source>
        <dbReference type="SAM" id="Phobius"/>
    </source>
</evidence>
<comment type="caution">
    <text evidence="2">The sequence shown here is derived from an EMBL/GenBank/DDBJ whole genome shotgun (WGS) entry which is preliminary data.</text>
</comment>
<sequence>MKENNNYVDIPDNSYRNLNLPAKLLHEQMIKREEHKFALDKFDKENAHQKDLLNKKLGRVGLFFGDSKNSAKNITAVIVLSLIIGGSIVSAVIYWIKNDDELLSQIWSGIFPIITLSLGYLFGKSGYNENNTEG</sequence>
<organism evidence="2 3">
    <name type="scientific">Phocaeicola plebeius</name>
    <dbReference type="NCBI Taxonomy" id="310297"/>
    <lineage>
        <taxon>Bacteria</taxon>
        <taxon>Pseudomonadati</taxon>
        <taxon>Bacteroidota</taxon>
        <taxon>Bacteroidia</taxon>
        <taxon>Bacteroidales</taxon>
        <taxon>Bacteroidaceae</taxon>
        <taxon>Phocaeicola</taxon>
    </lineage>
</organism>
<evidence type="ECO:0000313" key="3">
    <source>
        <dbReference type="Proteomes" id="UP000284916"/>
    </source>
</evidence>
<protein>
    <submittedName>
        <fullName evidence="2">Uncharacterized protein</fullName>
    </submittedName>
</protein>
<evidence type="ECO:0000313" key="2">
    <source>
        <dbReference type="EMBL" id="RHL14591.1"/>
    </source>
</evidence>
<accession>A0A415J3M5</accession>
<dbReference type="RefSeq" id="WP_072543064.1">
    <property type="nucleotide sequence ID" value="NZ_QROD01000013.1"/>
</dbReference>
<proteinExistence type="predicted"/>
<keyword evidence="1" id="KW-1133">Transmembrane helix</keyword>
<feature type="transmembrane region" description="Helical" evidence="1">
    <location>
        <begin position="102"/>
        <end position="122"/>
    </location>
</feature>
<feature type="transmembrane region" description="Helical" evidence="1">
    <location>
        <begin position="74"/>
        <end position="96"/>
    </location>
</feature>
<keyword evidence="1" id="KW-0472">Membrane</keyword>
<keyword evidence="1" id="KW-0812">Transmembrane</keyword>
<name>A0A415J3M5_9BACT</name>
<gene>
    <name evidence="2" type="ORF">DW035_10065</name>
</gene>
<dbReference type="AlphaFoldDB" id="A0A415J3M5"/>